<dbReference type="NCBIfam" id="TIGR03953">
    <property type="entry name" value="rplD_bact"/>
    <property type="match status" value="1"/>
</dbReference>
<dbReference type="InterPro" id="IPR023574">
    <property type="entry name" value="Ribosomal_uL4_dom_sf"/>
</dbReference>
<keyword evidence="7" id="KW-1185">Reference proteome</keyword>
<accession>A0A9N9KQ91</accession>
<dbReference type="GO" id="GO:1990904">
    <property type="term" value="C:ribonucleoprotein complex"/>
    <property type="evidence" value="ECO:0007669"/>
    <property type="project" value="UniProtKB-KW"/>
</dbReference>
<keyword evidence="3" id="KW-0687">Ribonucleoprotein</keyword>
<evidence type="ECO:0000256" key="1">
    <source>
        <dbReference type="ARBA" id="ARBA00010528"/>
    </source>
</evidence>
<dbReference type="EMBL" id="CAJVRL010000035">
    <property type="protein sequence ID" value="CAG8950115.1"/>
    <property type="molecule type" value="Genomic_DNA"/>
</dbReference>
<dbReference type="Proteomes" id="UP000696280">
    <property type="component" value="Unassembled WGS sequence"/>
</dbReference>
<organism evidence="6 7">
    <name type="scientific">Hymenoscyphus fraxineus</name>
    <dbReference type="NCBI Taxonomy" id="746836"/>
    <lineage>
        <taxon>Eukaryota</taxon>
        <taxon>Fungi</taxon>
        <taxon>Dikarya</taxon>
        <taxon>Ascomycota</taxon>
        <taxon>Pezizomycotina</taxon>
        <taxon>Leotiomycetes</taxon>
        <taxon>Helotiales</taxon>
        <taxon>Helotiaceae</taxon>
        <taxon>Hymenoscyphus</taxon>
    </lineage>
</organism>
<dbReference type="Gene3D" id="3.40.1370.10">
    <property type="match status" value="1"/>
</dbReference>
<comment type="caution">
    <text evidence="6">The sequence shown here is derived from an EMBL/GenBank/DDBJ whole genome shotgun (WGS) entry which is preliminary data.</text>
</comment>
<dbReference type="OrthoDB" id="275876at2759"/>
<dbReference type="PANTHER" id="PTHR10746:SF6">
    <property type="entry name" value="LARGE RIBOSOMAL SUBUNIT PROTEIN UL4M"/>
    <property type="match status" value="1"/>
</dbReference>
<dbReference type="FunFam" id="3.40.1370.10:FF:000016">
    <property type="entry name" value="60S ribosomal protein L4, mitochondrial"/>
    <property type="match status" value="1"/>
</dbReference>
<dbReference type="InterPro" id="IPR013005">
    <property type="entry name" value="Ribosomal_uL4-like"/>
</dbReference>
<sequence>MAAKGLQGLSKGLGSLRLYPGARDPLTQCLAPSLTRSMATEAPLPSSRTQQYDPVTMNDEAATEAFYTPPKVLATIYKFPTMEPLRFHEYSSKYLNLPMRRDILHRAVVFEGDSARQGTASSKTRFEVRGSHKKIRPQKGTGAARLGTRQSPMLRGGGKSFGPHPRDFATELPRKMYDLAWRTALSYRYKKGELIICEDGMDLEYPEELLKSTIHKRLVPLYAEEMMKHNHWGKQDGRSLFITEHYRENLFTAMEHVGKHGMVELAKEVDVKDLLTLKRVIIEKSALDSILRSHQSDLITKVRAVV</sequence>
<proteinExistence type="inferred from homology"/>
<feature type="region of interest" description="Disordered" evidence="5">
    <location>
        <begin position="120"/>
        <end position="164"/>
    </location>
</feature>
<evidence type="ECO:0000313" key="7">
    <source>
        <dbReference type="Proteomes" id="UP000696280"/>
    </source>
</evidence>
<dbReference type="Pfam" id="PF00573">
    <property type="entry name" value="Ribosomal_L4"/>
    <property type="match status" value="1"/>
</dbReference>
<dbReference type="GO" id="GO:0005840">
    <property type="term" value="C:ribosome"/>
    <property type="evidence" value="ECO:0007669"/>
    <property type="project" value="UniProtKB-KW"/>
</dbReference>
<evidence type="ECO:0000313" key="6">
    <source>
        <dbReference type="EMBL" id="CAG8950115.1"/>
    </source>
</evidence>
<evidence type="ECO:0000256" key="2">
    <source>
        <dbReference type="ARBA" id="ARBA00022980"/>
    </source>
</evidence>
<keyword evidence="2" id="KW-0689">Ribosomal protein</keyword>
<gene>
    <name evidence="6" type="ORF">HYFRA_00008350</name>
</gene>
<dbReference type="GO" id="GO:0006412">
    <property type="term" value="P:translation"/>
    <property type="evidence" value="ECO:0007669"/>
    <property type="project" value="InterPro"/>
</dbReference>
<dbReference type="AlphaFoldDB" id="A0A9N9KQ91"/>
<dbReference type="SUPFAM" id="SSF52166">
    <property type="entry name" value="Ribosomal protein L4"/>
    <property type="match status" value="1"/>
</dbReference>
<name>A0A9N9KQ91_9HELO</name>
<dbReference type="GO" id="GO:0003735">
    <property type="term" value="F:structural constituent of ribosome"/>
    <property type="evidence" value="ECO:0007669"/>
    <property type="project" value="InterPro"/>
</dbReference>
<dbReference type="InterPro" id="IPR002136">
    <property type="entry name" value="Ribosomal_uL4"/>
</dbReference>
<protein>
    <recommendedName>
        <fullName evidence="4">Large ribosomal subunit protein uL4m</fullName>
    </recommendedName>
</protein>
<comment type="similarity">
    <text evidence="1">Belongs to the universal ribosomal protein uL4 family.</text>
</comment>
<reference evidence="6" key="1">
    <citation type="submission" date="2021-07" db="EMBL/GenBank/DDBJ databases">
        <authorList>
            <person name="Durling M."/>
        </authorList>
    </citation>
    <scope>NUCLEOTIDE SEQUENCE</scope>
</reference>
<dbReference type="PANTHER" id="PTHR10746">
    <property type="entry name" value="50S RIBOSOMAL PROTEIN L4"/>
    <property type="match status" value="1"/>
</dbReference>
<evidence type="ECO:0000256" key="3">
    <source>
        <dbReference type="ARBA" id="ARBA00023274"/>
    </source>
</evidence>
<evidence type="ECO:0000256" key="4">
    <source>
        <dbReference type="ARBA" id="ARBA00040565"/>
    </source>
</evidence>
<evidence type="ECO:0000256" key="5">
    <source>
        <dbReference type="SAM" id="MobiDB-lite"/>
    </source>
</evidence>